<evidence type="ECO:0000313" key="2">
    <source>
        <dbReference type="Proteomes" id="UP001497623"/>
    </source>
</evidence>
<organism evidence="1 2">
    <name type="scientific">Meganyctiphanes norvegica</name>
    <name type="common">Northern krill</name>
    <name type="synonym">Thysanopoda norvegica</name>
    <dbReference type="NCBI Taxonomy" id="48144"/>
    <lineage>
        <taxon>Eukaryota</taxon>
        <taxon>Metazoa</taxon>
        <taxon>Ecdysozoa</taxon>
        <taxon>Arthropoda</taxon>
        <taxon>Crustacea</taxon>
        <taxon>Multicrustacea</taxon>
        <taxon>Malacostraca</taxon>
        <taxon>Eumalacostraca</taxon>
        <taxon>Eucarida</taxon>
        <taxon>Euphausiacea</taxon>
        <taxon>Euphausiidae</taxon>
        <taxon>Meganyctiphanes</taxon>
    </lineage>
</organism>
<dbReference type="InterPro" id="IPR016186">
    <property type="entry name" value="C-type_lectin-like/link_sf"/>
</dbReference>
<dbReference type="EMBL" id="CAXKWB010018805">
    <property type="protein sequence ID" value="CAL4121222.1"/>
    <property type="molecule type" value="Genomic_DNA"/>
</dbReference>
<dbReference type="CDD" id="cd00037">
    <property type="entry name" value="CLECT"/>
    <property type="match status" value="1"/>
</dbReference>
<comment type="caution">
    <text evidence="1">The sequence shown here is derived from an EMBL/GenBank/DDBJ whole genome shotgun (WGS) entry which is preliminary data.</text>
</comment>
<sequence>LKDPLLILEENVSINIAEMEKKIPLVLDTIEKSISTLFEADGPHQNTESLNVRLLELAGNISTDLTKVRTKLSARLDKTVRTISTLKARIASLGCLGSEGFFSLSTQCFKMFKDVKLNWADAKSHCESHDLILAEPSDAVALDLRKYVVDSYGGSHRVWLGGYADGSKWVWQ</sequence>
<dbReference type="Gene3D" id="3.10.100.10">
    <property type="entry name" value="Mannose-Binding Protein A, subunit A"/>
    <property type="match status" value="1"/>
</dbReference>
<protein>
    <recommendedName>
        <fullName evidence="3">C-type lectin domain-containing protein</fullName>
    </recommendedName>
</protein>
<dbReference type="AlphaFoldDB" id="A0AAV2RDR0"/>
<feature type="non-terminal residue" evidence="1">
    <location>
        <position position="1"/>
    </location>
</feature>
<name>A0AAV2RDR0_MEGNR</name>
<proteinExistence type="predicted"/>
<reference evidence="1 2" key="1">
    <citation type="submission" date="2024-05" db="EMBL/GenBank/DDBJ databases">
        <authorList>
            <person name="Wallberg A."/>
        </authorList>
    </citation>
    <scope>NUCLEOTIDE SEQUENCE [LARGE SCALE GENOMIC DNA]</scope>
</reference>
<dbReference type="InterPro" id="IPR016187">
    <property type="entry name" value="CTDL_fold"/>
</dbReference>
<feature type="non-terminal residue" evidence="1">
    <location>
        <position position="172"/>
    </location>
</feature>
<dbReference type="Proteomes" id="UP001497623">
    <property type="component" value="Unassembled WGS sequence"/>
</dbReference>
<evidence type="ECO:0008006" key="3">
    <source>
        <dbReference type="Google" id="ProtNLM"/>
    </source>
</evidence>
<dbReference type="SUPFAM" id="SSF56436">
    <property type="entry name" value="C-type lectin-like"/>
    <property type="match status" value="1"/>
</dbReference>
<evidence type="ECO:0000313" key="1">
    <source>
        <dbReference type="EMBL" id="CAL4121222.1"/>
    </source>
</evidence>
<accession>A0AAV2RDR0</accession>
<gene>
    <name evidence="1" type="ORF">MNOR_LOCUS22393</name>
</gene>
<keyword evidence="2" id="KW-1185">Reference proteome</keyword>